<accession>A0AAV0WWB9</accession>
<evidence type="ECO:0000256" key="1">
    <source>
        <dbReference type="SAM" id="MobiDB-lite"/>
    </source>
</evidence>
<name>A0AAV0WWB9_9HEMI</name>
<dbReference type="EMBL" id="CARXXK010000002">
    <property type="protein sequence ID" value="CAI6353224.1"/>
    <property type="molecule type" value="Genomic_DNA"/>
</dbReference>
<evidence type="ECO:0000313" key="4">
    <source>
        <dbReference type="Proteomes" id="UP001160148"/>
    </source>
</evidence>
<dbReference type="AlphaFoldDB" id="A0AAV0WWB9"/>
<feature type="compositionally biased region" description="Polar residues" evidence="1">
    <location>
        <begin position="36"/>
        <end position="51"/>
    </location>
</feature>
<dbReference type="Proteomes" id="UP001160148">
    <property type="component" value="Unassembled WGS sequence"/>
</dbReference>
<evidence type="ECO:0000313" key="3">
    <source>
        <dbReference type="EMBL" id="CAI6360123.1"/>
    </source>
</evidence>
<protein>
    <submittedName>
        <fullName evidence="3">Uncharacterized protein</fullName>
    </submittedName>
</protein>
<organism evidence="3 4">
    <name type="scientific">Macrosiphum euphorbiae</name>
    <name type="common">potato aphid</name>
    <dbReference type="NCBI Taxonomy" id="13131"/>
    <lineage>
        <taxon>Eukaryota</taxon>
        <taxon>Metazoa</taxon>
        <taxon>Ecdysozoa</taxon>
        <taxon>Arthropoda</taxon>
        <taxon>Hexapoda</taxon>
        <taxon>Insecta</taxon>
        <taxon>Pterygota</taxon>
        <taxon>Neoptera</taxon>
        <taxon>Paraneoptera</taxon>
        <taxon>Hemiptera</taxon>
        <taxon>Sternorrhyncha</taxon>
        <taxon>Aphidomorpha</taxon>
        <taxon>Aphidoidea</taxon>
        <taxon>Aphididae</taxon>
        <taxon>Macrosiphini</taxon>
        <taxon>Macrosiphum</taxon>
    </lineage>
</organism>
<keyword evidence="4" id="KW-1185">Reference proteome</keyword>
<evidence type="ECO:0000313" key="2">
    <source>
        <dbReference type="EMBL" id="CAI6353224.1"/>
    </source>
</evidence>
<proteinExistence type="predicted"/>
<feature type="compositionally biased region" description="Low complexity" evidence="1">
    <location>
        <begin position="19"/>
        <end position="33"/>
    </location>
</feature>
<dbReference type="EMBL" id="CARXXK010000003">
    <property type="protein sequence ID" value="CAI6360123.1"/>
    <property type="molecule type" value="Genomic_DNA"/>
</dbReference>
<sequence length="74" mass="8133">MTSPTSRRSPQPLHDIPALLITTPTTNDLNDLTRPLQPQTTSPISPTSNEQPDLGQPRKPQVTSPTSRRAPRPQ</sequence>
<feature type="region of interest" description="Disordered" evidence="1">
    <location>
        <begin position="1"/>
        <end position="74"/>
    </location>
</feature>
<reference evidence="3 4" key="1">
    <citation type="submission" date="2023-01" db="EMBL/GenBank/DDBJ databases">
        <authorList>
            <person name="Whitehead M."/>
        </authorList>
    </citation>
    <scope>NUCLEOTIDE SEQUENCE [LARGE SCALE GENOMIC DNA]</scope>
</reference>
<comment type="caution">
    <text evidence="3">The sequence shown here is derived from an EMBL/GenBank/DDBJ whole genome shotgun (WGS) entry which is preliminary data.</text>
</comment>
<gene>
    <name evidence="3" type="ORF">MEUPH1_LOCUS15456</name>
    <name evidence="2" type="ORF">MEUPH1_LOCUS9370</name>
</gene>